<feature type="compositionally biased region" description="Basic and acidic residues" evidence="4">
    <location>
        <begin position="56"/>
        <end position="66"/>
    </location>
</feature>
<dbReference type="PANTHER" id="PTHR30061:SF50">
    <property type="entry name" value="MALTOSE_MALTODEXTRIN-BINDING PERIPLASMIC PROTEIN"/>
    <property type="match status" value="1"/>
</dbReference>
<dbReference type="OrthoDB" id="9795467at2"/>
<proteinExistence type="inferred from homology"/>
<dbReference type="RefSeq" id="WP_135153322.1">
    <property type="nucleotide sequence ID" value="NZ_SOMN01000027.1"/>
</dbReference>
<accession>A0A4Y8LSD3</accession>
<comment type="caution">
    <text evidence="6">The sequence shown here is derived from an EMBL/GenBank/DDBJ whole genome shotgun (WGS) entry which is preliminary data.</text>
</comment>
<dbReference type="SUPFAM" id="SSF53850">
    <property type="entry name" value="Periplasmic binding protein-like II"/>
    <property type="match status" value="1"/>
</dbReference>
<evidence type="ECO:0000256" key="4">
    <source>
        <dbReference type="SAM" id="MobiDB-lite"/>
    </source>
</evidence>
<evidence type="ECO:0000313" key="7">
    <source>
        <dbReference type="Proteomes" id="UP000297900"/>
    </source>
</evidence>
<gene>
    <name evidence="6" type="ORF">E2980_16575</name>
</gene>
<protein>
    <submittedName>
        <fullName evidence="6">Extracellular solute-binding protein</fullName>
    </submittedName>
</protein>
<evidence type="ECO:0000256" key="1">
    <source>
        <dbReference type="ARBA" id="ARBA00008520"/>
    </source>
</evidence>
<keyword evidence="7" id="KW-1185">Reference proteome</keyword>
<evidence type="ECO:0000313" key="6">
    <source>
        <dbReference type="EMBL" id="TFE24252.1"/>
    </source>
</evidence>
<dbReference type="PROSITE" id="PS51257">
    <property type="entry name" value="PROKAR_LIPOPROTEIN"/>
    <property type="match status" value="1"/>
</dbReference>
<sequence>MFRKMRKSVVLLTLVSLFTLLLAACGGGKNNNEAASASPSASTSASPSESASAPQRDLEKEGLPKINDKIASKGDVKLEVWMPADWTDKQQVKDLVSEFESVYPNVKVNMSGVTWEDIPNKVRVSVQGGAPADLSMNHPFALGAQGLAEPVDDLWQEWGAESEFLPGSLVDVTWKNIKYGIPLEVNTTFMIYNKEIYQKAGLTEPGDNYTFQQWKDDAKKIVDSKAAPNGMAINLGGWDTYGLIVANGGDLLKFEGDKVTATFNDPKVVEVLQWLHDMAKEKLAPMPGLQARQSDTPEALFANKAVAGFYSGPWHVTQLRNENPDLFKNVGTAAMPNGMTGGTDGSVQGGGSLFIPKGSKNKEVAFELGKWFVSDKYALMFAKDLGRNPARAKLYEDPMFKEDPLNLAFTTQLKTAKPFLLDAYPEAGQVLGDLIREAVLKDDVQGAADRAQAKAQAAIDSVESKK</sequence>
<dbReference type="InterPro" id="IPR006059">
    <property type="entry name" value="SBP"/>
</dbReference>
<reference evidence="6 7" key="1">
    <citation type="submission" date="2019-03" db="EMBL/GenBank/DDBJ databases">
        <title>Cohnella endophytica sp. nov., a novel endophytic bacterium isolated from bark of Sonneratia apetala.</title>
        <authorList>
            <person name="Tuo L."/>
        </authorList>
    </citation>
    <scope>NUCLEOTIDE SEQUENCE [LARGE SCALE GENOMIC DNA]</scope>
    <source>
        <strain evidence="6 7">CCTCC AB 208254</strain>
    </source>
</reference>
<evidence type="ECO:0000256" key="5">
    <source>
        <dbReference type="SAM" id="SignalP"/>
    </source>
</evidence>
<feature type="signal peptide" evidence="5">
    <location>
        <begin position="1"/>
        <end position="23"/>
    </location>
</feature>
<dbReference type="Gene3D" id="3.40.190.10">
    <property type="entry name" value="Periplasmic binding protein-like II"/>
    <property type="match status" value="1"/>
</dbReference>
<dbReference type="Proteomes" id="UP000297900">
    <property type="component" value="Unassembled WGS sequence"/>
</dbReference>
<name>A0A4Y8LSD3_9BACL</name>
<dbReference type="EMBL" id="SOMN01000027">
    <property type="protein sequence ID" value="TFE24252.1"/>
    <property type="molecule type" value="Genomic_DNA"/>
</dbReference>
<feature type="region of interest" description="Disordered" evidence="4">
    <location>
        <begin position="31"/>
        <end position="66"/>
    </location>
</feature>
<keyword evidence="2" id="KW-0813">Transport</keyword>
<dbReference type="Pfam" id="PF01547">
    <property type="entry name" value="SBP_bac_1"/>
    <property type="match status" value="1"/>
</dbReference>
<feature type="compositionally biased region" description="Low complexity" evidence="4">
    <location>
        <begin position="34"/>
        <end position="54"/>
    </location>
</feature>
<comment type="similarity">
    <text evidence="1">Belongs to the bacterial solute-binding protein 1 family.</text>
</comment>
<dbReference type="GO" id="GO:0042956">
    <property type="term" value="P:maltodextrin transmembrane transport"/>
    <property type="evidence" value="ECO:0007669"/>
    <property type="project" value="TreeGrafter"/>
</dbReference>
<dbReference type="PANTHER" id="PTHR30061">
    <property type="entry name" value="MALTOSE-BINDING PERIPLASMIC PROTEIN"/>
    <property type="match status" value="1"/>
</dbReference>
<evidence type="ECO:0000256" key="2">
    <source>
        <dbReference type="ARBA" id="ARBA00022448"/>
    </source>
</evidence>
<organism evidence="6 7">
    <name type="scientific">Cohnella luojiensis</name>
    <dbReference type="NCBI Taxonomy" id="652876"/>
    <lineage>
        <taxon>Bacteria</taxon>
        <taxon>Bacillati</taxon>
        <taxon>Bacillota</taxon>
        <taxon>Bacilli</taxon>
        <taxon>Bacillales</taxon>
        <taxon>Paenibacillaceae</taxon>
        <taxon>Cohnella</taxon>
    </lineage>
</organism>
<dbReference type="GO" id="GO:1901982">
    <property type="term" value="F:maltose binding"/>
    <property type="evidence" value="ECO:0007669"/>
    <property type="project" value="TreeGrafter"/>
</dbReference>
<evidence type="ECO:0000256" key="3">
    <source>
        <dbReference type="ARBA" id="ARBA00022729"/>
    </source>
</evidence>
<dbReference type="GO" id="GO:0015768">
    <property type="term" value="P:maltose transport"/>
    <property type="evidence" value="ECO:0007669"/>
    <property type="project" value="TreeGrafter"/>
</dbReference>
<dbReference type="GO" id="GO:0055052">
    <property type="term" value="C:ATP-binding cassette (ABC) transporter complex, substrate-binding subunit-containing"/>
    <property type="evidence" value="ECO:0007669"/>
    <property type="project" value="TreeGrafter"/>
</dbReference>
<dbReference type="AlphaFoldDB" id="A0A4Y8LSD3"/>
<keyword evidence="3 5" id="KW-0732">Signal</keyword>
<feature type="chain" id="PRO_5038422424" evidence="5">
    <location>
        <begin position="24"/>
        <end position="466"/>
    </location>
</feature>